<evidence type="ECO:0000256" key="1">
    <source>
        <dbReference type="SAM" id="MobiDB-lite"/>
    </source>
</evidence>
<accession>A0AAD2D6Z5</accession>
<comment type="caution">
    <text evidence="2">The sequence shown here is derived from an EMBL/GenBank/DDBJ whole genome shotgun (WGS) entry which is preliminary data.</text>
</comment>
<protein>
    <submittedName>
        <fullName evidence="2">Uncharacterized protein</fullName>
    </submittedName>
</protein>
<evidence type="ECO:0000313" key="3">
    <source>
        <dbReference type="Proteomes" id="UP001295684"/>
    </source>
</evidence>
<dbReference type="EMBL" id="CAMPGE010024265">
    <property type="protein sequence ID" value="CAI2382115.1"/>
    <property type="molecule type" value="Genomic_DNA"/>
</dbReference>
<organism evidence="2 3">
    <name type="scientific">Euplotes crassus</name>
    <dbReference type="NCBI Taxonomy" id="5936"/>
    <lineage>
        <taxon>Eukaryota</taxon>
        <taxon>Sar</taxon>
        <taxon>Alveolata</taxon>
        <taxon>Ciliophora</taxon>
        <taxon>Intramacronucleata</taxon>
        <taxon>Spirotrichea</taxon>
        <taxon>Hypotrichia</taxon>
        <taxon>Euplotida</taxon>
        <taxon>Euplotidae</taxon>
        <taxon>Moneuplotes</taxon>
    </lineage>
</organism>
<feature type="region of interest" description="Disordered" evidence="1">
    <location>
        <begin position="87"/>
        <end position="111"/>
    </location>
</feature>
<sequence>MGQSNCCTAKRIIISNAPSEPIIEENCNRRKPVKRKSTNRGIKKRRTLQKQIKRRGTTKLDGLNTSEFCENLVRECRTAKNNIRKTLDGSFEPSQSKRKKSSLFAPKTSRDPTSFMSPLVQEFVVHI</sequence>
<gene>
    <name evidence="2" type="ORF">ECRASSUSDP1_LOCUS23582</name>
</gene>
<keyword evidence="3" id="KW-1185">Reference proteome</keyword>
<evidence type="ECO:0000313" key="2">
    <source>
        <dbReference type="EMBL" id="CAI2382115.1"/>
    </source>
</evidence>
<reference evidence="2" key="1">
    <citation type="submission" date="2023-07" db="EMBL/GenBank/DDBJ databases">
        <authorList>
            <consortium name="AG Swart"/>
            <person name="Singh M."/>
            <person name="Singh A."/>
            <person name="Seah K."/>
            <person name="Emmerich C."/>
        </authorList>
    </citation>
    <scope>NUCLEOTIDE SEQUENCE</scope>
    <source>
        <strain evidence="2">DP1</strain>
    </source>
</reference>
<proteinExistence type="predicted"/>
<dbReference type="AlphaFoldDB" id="A0AAD2D6Z5"/>
<name>A0AAD2D6Z5_EUPCR</name>
<feature type="region of interest" description="Disordered" evidence="1">
    <location>
        <begin position="30"/>
        <end position="52"/>
    </location>
</feature>
<dbReference type="Proteomes" id="UP001295684">
    <property type="component" value="Unassembled WGS sequence"/>
</dbReference>